<protein>
    <recommendedName>
        <fullName evidence="3">DUF4283 domain-containing protein</fullName>
    </recommendedName>
</protein>
<accession>A0ABU6SNL5</accession>
<comment type="caution">
    <text evidence="1">The sequence shown here is derived from an EMBL/GenBank/DDBJ whole genome shotgun (WGS) entry which is preliminary data.</text>
</comment>
<dbReference type="Proteomes" id="UP001341840">
    <property type="component" value="Unassembled WGS sequence"/>
</dbReference>
<name>A0ABU6SNL5_9FABA</name>
<keyword evidence="2" id="KW-1185">Reference proteome</keyword>
<reference evidence="1 2" key="1">
    <citation type="journal article" date="2023" name="Plants (Basel)">
        <title>Bridging the Gap: Combining Genomics and Transcriptomics Approaches to Understand Stylosanthes scabra, an Orphan Legume from the Brazilian Caatinga.</title>
        <authorList>
            <person name="Ferreira-Neto J.R.C."/>
            <person name="da Silva M.D."/>
            <person name="Binneck E."/>
            <person name="de Melo N.F."/>
            <person name="da Silva R.H."/>
            <person name="de Melo A.L.T.M."/>
            <person name="Pandolfi V."/>
            <person name="Bustamante F.O."/>
            <person name="Brasileiro-Vidal A.C."/>
            <person name="Benko-Iseppon A.M."/>
        </authorList>
    </citation>
    <scope>NUCLEOTIDE SEQUENCE [LARGE SCALE GENOMIC DNA]</scope>
    <source>
        <tissue evidence="1">Leaves</tissue>
    </source>
</reference>
<proteinExistence type="predicted"/>
<sequence length="108" mass="12396">MGMPIGLWCKENFGKVAKLWGKMITIDDRVGESKSFSTARVLIDCFQWERVHEWISVKIDDRVFDIFVKEFGLEVYSVQSDPDLVIRSSASMEERGSMSMVEESPVEV</sequence>
<feature type="non-terminal residue" evidence="1">
    <location>
        <position position="108"/>
    </location>
</feature>
<organism evidence="1 2">
    <name type="scientific">Stylosanthes scabra</name>
    <dbReference type="NCBI Taxonomy" id="79078"/>
    <lineage>
        <taxon>Eukaryota</taxon>
        <taxon>Viridiplantae</taxon>
        <taxon>Streptophyta</taxon>
        <taxon>Embryophyta</taxon>
        <taxon>Tracheophyta</taxon>
        <taxon>Spermatophyta</taxon>
        <taxon>Magnoliopsida</taxon>
        <taxon>eudicotyledons</taxon>
        <taxon>Gunneridae</taxon>
        <taxon>Pentapetalae</taxon>
        <taxon>rosids</taxon>
        <taxon>fabids</taxon>
        <taxon>Fabales</taxon>
        <taxon>Fabaceae</taxon>
        <taxon>Papilionoideae</taxon>
        <taxon>50 kb inversion clade</taxon>
        <taxon>dalbergioids sensu lato</taxon>
        <taxon>Dalbergieae</taxon>
        <taxon>Pterocarpus clade</taxon>
        <taxon>Stylosanthes</taxon>
    </lineage>
</organism>
<gene>
    <name evidence="1" type="ORF">PIB30_070568</name>
</gene>
<dbReference type="EMBL" id="JASCZI010061212">
    <property type="protein sequence ID" value="MED6138036.1"/>
    <property type="molecule type" value="Genomic_DNA"/>
</dbReference>
<evidence type="ECO:0000313" key="1">
    <source>
        <dbReference type="EMBL" id="MED6138036.1"/>
    </source>
</evidence>
<evidence type="ECO:0000313" key="2">
    <source>
        <dbReference type="Proteomes" id="UP001341840"/>
    </source>
</evidence>
<evidence type="ECO:0008006" key="3">
    <source>
        <dbReference type="Google" id="ProtNLM"/>
    </source>
</evidence>